<accession>A0A8C5JR33</accession>
<evidence type="ECO:0000256" key="2">
    <source>
        <dbReference type="ARBA" id="ARBA00023137"/>
    </source>
</evidence>
<dbReference type="AlphaFoldDB" id="A0A8C5JR33"/>
<evidence type="ECO:0000256" key="3">
    <source>
        <dbReference type="ARBA" id="ARBA00023180"/>
    </source>
</evidence>
<keyword evidence="2" id="KW-0829">Tyrosine-protein kinase</keyword>
<evidence type="ECO:0000259" key="5">
    <source>
        <dbReference type="Pfam" id="PF00757"/>
    </source>
</evidence>
<evidence type="ECO:0000259" key="6">
    <source>
        <dbReference type="Pfam" id="PF01030"/>
    </source>
</evidence>
<evidence type="ECO:0000313" key="8">
    <source>
        <dbReference type="Proteomes" id="UP000694408"/>
    </source>
</evidence>
<dbReference type="Pfam" id="PF00757">
    <property type="entry name" value="Furin-like"/>
    <property type="match status" value="1"/>
</dbReference>
<reference evidence="7" key="1">
    <citation type="submission" date="2025-08" db="UniProtKB">
        <authorList>
            <consortium name="Ensembl"/>
        </authorList>
    </citation>
    <scope>IDENTIFICATION</scope>
</reference>
<evidence type="ECO:0000313" key="7">
    <source>
        <dbReference type="Ensembl" id="ENSJHYP00000021204.1"/>
    </source>
</evidence>
<keyword evidence="8" id="KW-1185">Reference proteome</keyword>
<keyword evidence="2" id="KW-0418">Kinase</keyword>
<proteinExistence type="predicted"/>
<evidence type="ECO:0000256" key="4">
    <source>
        <dbReference type="SAM" id="MobiDB-lite"/>
    </source>
</evidence>
<dbReference type="SUPFAM" id="SSF52058">
    <property type="entry name" value="L domain-like"/>
    <property type="match status" value="1"/>
</dbReference>
<dbReference type="Pfam" id="PF01030">
    <property type="entry name" value="Recep_L_domain"/>
    <property type="match status" value="1"/>
</dbReference>
<organism evidence="7 8">
    <name type="scientific">Junco hyemalis</name>
    <name type="common">Dark-eyed junco</name>
    <dbReference type="NCBI Taxonomy" id="40217"/>
    <lineage>
        <taxon>Eukaryota</taxon>
        <taxon>Metazoa</taxon>
        <taxon>Chordata</taxon>
        <taxon>Craniata</taxon>
        <taxon>Vertebrata</taxon>
        <taxon>Euteleostomi</taxon>
        <taxon>Archelosauria</taxon>
        <taxon>Archosauria</taxon>
        <taxon>Dinosauria</taxon>
        <taxon>Saurischia</taxon>
        <taxon>Theropoda</taxon>
        <taxon>Coelurosauria</taxon>
        <taxon>Aves</taxon>
        <taxon>Neognathae</taxon>
        <taxon>Neoaves</taxon>
        <taxon>Telluraves</taxon>
        <taxon>Australaves</taxon>
        <taxon>Passeriformes</taxon>
        <taxon>Passerellidae</taxon>
        <taxon>Junco</taxon>
    </lineage>
</organism>
<keyword evidence="2" id="KW-0808">Transferase</keyword>
<evidence type="ECO:0000256" key="1">
    <source>
        <dbReference type="ARBA" id="ARBA00004479"/>
    </source>
</evidence>
<comment type="subcellular location">
    <subcellularLocation>
        <location evidence="1">Membrane</location>
        <topology evidence="1">Single-pass type I membrane protein</topology>
    </subcellularLocation>
</comment>
<feature type="domain" description="Furin-like cysteine-rich" evidence="5">
    <location>
        <begin position="180"/>
        <end position="241"/>
    </location>
</feature>
<reference evidence="7" key="2">
    <citation type="submission" date="2025-09" db="UniProtKB">
        <authorList>
            <consortium name="Ensembl"/>
        </authorList>
    </citation>
    <scope>IDENTIFICATION</scope>
</reference>
<dbReference type="InterPro" id="IPR006211">
    <property type="entry name" value="Furin-like_Cys-rich_dom"/>
</dbReference>
<dbReference type="InterPro" id="IPR036941">
    <property type="entry name" value="Rcpt_L-dom_sf"/>
</dbReference>
<protein>
    <submittedName>
        <fullName evidence="7">Uncharacterized protein</fullName>
    </submittedName>
</protein>
<feature type="domain" description="Receptor L-domain" evidence="6">
    <location>
        <begin position="66"/>
        <end position="163"/>
    </location>
</feature>
<dbReference type="OMA" id="GHMSTMW"/>
<feature type="region of interest" description="Disordered" evidence="4">
    <location>
        <begin position="1"/>
        <end position="61"/>
    </location>
</feature>
<name>A0A8C5JR33_JUNHY</name>
<dbReference type="InterPro" id="IPR000494">
    <property type="entry name" value="Rcpt_L-dom"/>
</dbReference>
<dbReference type="GO" id="GO:0016020">
    <property type="term" value="C:membrane"/>
    <property type="evidence" value="ECO:0007669"/>
    <property type="project" value="UniProtKB-SubCell"/>
</dbReference>
<dbReference type="GO" id="GO:0004713">
    <property type="term" value="F:protein tyrosine kinase activity"/>
    <property type="evidence" value="ECO:0007669"/>
    <property type="project" value="UniProtKB-KW"/>
</dbReference>
<dbReference type="Gene3D" id="3.80.20.20">
    <property type="entry name" value="Receptor L-domain"/>
    <property type="match status" value="1"/>
</dbReference>
<sequence length="241" mass="25963">MSTTSRGGHGQFRGHMSTMWPPRGGHGHFRGHMSTMWPPRGGHGHSGGSQPPRCVTKATGDPCPPQTIREVTGYILIAMNVFAALPLQNLRVIRGTQFYEDKFALFVPVLPGGSGGVCPPCHPPATPLSPLCHAVSPEILAGGVYIEKNAQLCHVDTVEWRDIMRDTRLEPLVRDNGRACPPCHESCGGHCWGPGPDDCQKLTKTICAPQCNGRCFGRAPNECCHEECAGGCTGPLRTDCF</sequence>
<dbReference type="Proteomes" id="UP000694408">
    <property type="component" value="Unplaced"/>
</dbReference>
<keyword evidence="3" id="KW-0325">Glycoprotein</keyword>
<dbReference type="Gene3D" id="2.10.220.10">
    <property type="entry name" value="Hormone Receptor, Insulin-like Growth Factor Receptor 1, Chain A, domain 2"/>
    <property type="match status" value="1"/>
</dbReference>
<dbReference type="Ensembl" id="ENSJHYT00000025582.1">
    <property type="protein sequence ID" value="ENSJHYP00000021204.1"/>
    <property type="gene ID" value="ENSJHYG00000016050.1"/>
</dbReference>